<reference evidence="1" key="1">
    <citation type="submission" date="2022-11" db="EMBL/GenBank/DDBJ databases">
        <authorList>
            <person name="Petersen C."/>
        </authorList>
    </citation>
    <scope>NUCLEOTIDE SEQUENCE</scope>
    <source>
        <strain evidence="1">IBT 16849</strain>
    </source>
</reference>
<evidence type="ECO:0000313" key="1">
    <source>
        <dbReference type="EMBL" id="KAJ5193633.1"/>
    </source>
</evidence>
<gene>
    <name evidence="1" type="ORF">N7472_006099</name>
</gene>
<comment type="caution">
    <text evidence="1">The sequence shown here is derived from an EMBL/GenBank/DDBJ whole genome shotgun (WGS) entry which is preliminary data.</text>
</comment>
<protein>
    <submittedName>
        <fullName evidence="1">Uncharacterized protein</fullName>
    </submittedName>
</protein>
<name>A0A9W9JAR5_9EURO</name>
<dbReference type="EMBL" id="JAPQKP010000004">
    <property type="protein sequence ID" value="KAJ5193633.1"/>
    <property type="molecule type" value="Genomic_DNA"/>
</dbReference>
<dbReference type="Proteomes" id="UP001150879">
    <property type="component" value="Unassembled WGS sequence"/>
</dbReference>
<dbReference type="AlphaFoldDB" id="A0A9W9JAR5"/>
<organism evidence="1 2">
    <name type="scientific">Penicillium cf. griseofulvum</name>
    <dbReference type="NCBI Taxonomy" id="2972120"/>
    <lineage>
        <taxon>Eukaryota</taxon>
        <taxon>Fungi</taxon>
        <taxon>Dikarya</taxon>
        <taxon>Ascomycota</taxon>
        <taxon>Pezizomycotina</taxon>
        <taxon>Eurotiomycetes</taxon>
        <taxon>Eurotiomycetidae</taxon>
        <taxon>Eurotiales</taxon>
        <taxon>Aspergillaceae</taxon>
        <taxon>Penicillium</taxon>
    </lineage>
</organism>
<evidence type="ECO:0000313" key="2">
    <source>
        <dbReference type="Proteomes" id="UP001150879"/>
    </source>
</evidence>
<sequence>MSHLTNPKVLPGQSNYIWDNNSLQSHRAQIPNRQYHSDEDLNELSKQEWFQTGVDFVLSLERPCLSHTSGAYPSGNAMSMQGAMLHLAPPTFDSYSRWQVSVEVFWKLSKMADRLDLDGYITPVQAWNGIRDHGKLSWLPRERLKAPENTTRPNIMCQ</sequence>
<feature type="non-terminal residue" evidence="1">
    <location>
        <position position="1"/>
    </location>
</feature>
<dbReference type="OrthoDB" id="2590011at2759"/>
<proteinExistence type="predicted"/>
<accession>A0A9W9JAR5</accession>
<keyword evidence="2" id="KW-1185">Reference proteome</keyword>
<reference evidence="1" key="2">
    <citation type="journal article" date="2023" name="IMA Fungus">
        <title>Comparative genomic study of the Penicillium genus elucidates a diverse pangenome and 15 lateral gene transfer events.</title>
        <authorList>
            <person name="Petersen C."/>
            <person name="Sorensen T."/>
            <person name="Nielsen M.R."/>
            <person name="Sondergaard T.E."/>
            <person name="Sorensen J.L."/>
            <person name="Fitzpatrick D.A."/>
            <person name="Frisvad J.C."/>
            <person name="Nielsen K.L."/>
        </authorList>
    </citation>
    <scope>NUCLEOTIDE SEQUENCE</scope>
    <source>
        <strain evidence="1">IBT 16849</strain>
    </source>
</reference>